<dbReference type="Proteomes" id="UP000248817">
    <property type="component" value="Unassembled WGS sequence"/>
</dbReference>
<proteinExistence type="predicted"/>
<dbReference type="PANTHER" id="PTHR35186:SF4">
    <property type="entry name" value="PRION-INHIBITION AND PROPAGATION HELO DOMAIN-CONTAINING PROTEIN"/>
    <property type="match status" value="1"/>
</dbReference>
<dbReference type="AlphaFoldDB" id="A0A2V5IKB5"/>
<accession>A0A2V5IKB5</accession>
<dbReference type="EMBL" id="KZ825475">
    <property type="protein sequence ID" value="PYI34513.1"/>
    <property type="molecule type" value="Genomic_DNA"/>
</dbReference>
<evidence type="ECO:0000313" key="4">
    <source>
        <dbReference type="Proteomes" id="UP000248817"/>
    </source>
</evidence>
<evidence type="ECO:0000259" key="2">
    <source>
        <dbReference type="Pfam" id="PF24476"/>
    </source>
</evidence>
<dbReference type="PANTHER" id="PTHR35186">
    <property type="entry name" value="ANK_REP_REGION DOMAIN-CONTAINING PROTEIN"/>
    <property type="match status" value="1"/>
</dbReference>
<feature type="signal peptide" evidence="1">
    <location>
        <begin position="1"/>
        <end position="19"/>
    </location>
</feature>
<gene>
    <name evidence="3" type="ORF">BP00DRAFT_465516</name>
</gene>
<dbReference type="InterPro" id="IPR056002">
    <property type="entry name" value="DUF7580"/>
</dbReference>
<keyword evidence="4" id="KW-1185">Reference proteome</keyword>
<protein>
    <recommendedName>
        <fullName evidence="2">DUF7580 domain-containing protein</fullName>
    </recommendedName>
</protein>
<feature type="domain" description="DUF7580" evidence="2">
    <location>
        <begin position="207"/>
        <end position="557"/>
    </location>
</feature>
<feature type="chain" id="PRO_5015941046" description="DUF7580 domain-containing protein" evidence="1">
    <location>
        <begin position="20"/>
        <end position="562"/>
    </location>
</feature>
<evidence type="ECO:0000256" key="1">
    <source>
        <dbReference type="SAM" id="SignalP"/>
    </source>
</evidence>
<sequence length="562" mass="63265">MSGFEVVGVVLGAIPLVLSALNACKSTKKTIRLIRKKDVLLDQLIQSLREQEFFIQTDICLALKKTDLTETDIIDMLNDTGFNMFQRPEITDALRDHMGAASTFYTATVAECEKILQDIVVRISGLVSTSQALSTLIENQPSKDGQFEFTKRIRFSIRSDELKAQIRSLDDATKKLTHLRETGAERQQHVTTKPTSRTARRLTAAFNSVNSHAQILFSAVSRGPLPACHSHHEVRLFLQTRSSAMNTKTPRRLNTPPVNFTISFFPLSVDLHPLTLPERYAVEALDDQPNTAEESPVVSQTTVPIEIPNSRQNKSVRLPQQVADLCRLMQRVHSSKISIQLYLSRRAEFLYMDAPGTLLKATETAYPSTITLKDMLSQMQQQGSPMPRLTVYQKLALSLRIASSILQLHSTPWLEAPLTSSSIRFMCDAVSFVHIPQPFIVRRLADQSHVAPSCSAKSSLLELGIILLEIWHVKSFDQYASEAGEGKHDTYGARYEIAKHWLDSGDEIMLPFFLELVTRCVEGTFAIDSTSLTLTWSDLTFRRSLCEYVMQPLWENCPHTLR</sequence>
<name>A0A2V5IKB5_9EURO</name>
<dbReference type="Pfam" id="PF24476">
    <property type="entry name" value="DUF7580"/>
    <property type="match status" value="1"/>
</dbReference>
<organism evidence="3 4">
    <name type="scientific">Aspergillus indologenus CBS 114.80</name>
    <dbReference type="NCBI Taxonomy" id="1450541"/>
    <lineage>
        <taxon>Eukaryota</taxon>
        <taxon>Fungi</taxon>
        <taxon>Dikarya</taxon>
        <taxon>Ascomycota</taxon>
        <taxon>Pezizomycotina</taxon>
        <taxon>Eurotiomycetes</taxon>
        <taxon>Eurotiomycetidae</taxon>
        <taxon>Eurotiales</taxon>
        <taxon>Aspergillaceae</taxon>
        <taxon>Aspergillus</taxon>
        <taxon>Aspergillus subgen. Circumdati</taxon>
    </lineage>
</organism>
<keyword evidence="1" id="KW-0732">Signal</keyword>
<reference evidence="3 4" key="1">
    <citation type="submission" date="2018-02" db="EMBL/GenBank/DDBJ databases">
        <title>The genomes of Aspergillus section Nigri reveals drivers in fungal speciation.</title>
        <authorList>
            <consortium name="DOE Joint Genome Institute"/>
            <person name="Vesth T.C."/>
            <person name="Nybo J."/>
            <person name="Theobald S."/>
            <person name="Brandl J."/>
            <person name="Frisvad J.C."/>
            <person name="Nielsen K.F."/>
            <person name="Lyhne E.K."/>
            <person name="Kogle M.E."/>
            <person name="Kuo A."/>
            <person name="Riley R."/>
            <person name="Clum A."/>
            <person name="Nolan M."/>
            <person name="Lipzen A."/>
            <person name="Salamov A."/>
            <person name="Henrissat B."/>
            <person name="Wiebenga A."/>
            <person name="De vries R.P."/>
            <person name="Grigoriev I.V."/>
            <person name="Mortensen U.H."/>
            <person name="Andersen M.R."/>
            <person name="Baker S.E."/>
        </authorList>
    </citation>
    <scope>NUCLEOTIDE SEQUENCE [LARGE SCALE GENOMIC DNA]</scope>
    <source>
        <strain evidence="3 4">CBS 114.80</strain>
    </source>
</reference>
<evidence type="ECO:0000313" key="3">
    <source>
        <dbReference type="EMBL" id="PYI34513.1"/>
    </source>
</evidence>